<comment type="caution">
    <text evidence="2">The sequence shown here is derived from an EMBL/GenBank/DDBJ whole genome shotgun (WGS) entry which is preliminary data.</text>
</comment>
<evidence type="ECO:0000313" key="3">
    <source>
        <dbReference type="Proteomes" id="UP000261811"/>
    </source>
</evidence>
<dbReference type="Proteomes" id="UP000261811">
    <property type="component" value="Unassembled WGS sequence"/>
</dbReference>
<dbReference type="OrthoDB" id="3480502at2"/>
<sequence>MPSRIVSTALAAVAAGTGLVALAAAPASAAGGISPASTAITATSTNVKFSGTLSGLPFSVTCASSTIKFVTPASGYGPVNLNPGTPGNPSFTGCKDNFGGTATITPSGVWTLSATGGASPTVTLTIPVAGVKFTTSTLPSCVVTAAPTAPAPITGPYSNTAHSMSVSATVPFSSSGCGAVSPTGTVSGTYVTSPAVTIT</sequence>
<dbReference type="EMBL" id="QURH01000104">
    <property type="protein sequence ID" value="RFU42695.1"/>
    <property type="molecule type" value="Genomic_DNA"/>
</dbReference>
<keyword evidence="1" id="KW-0732">Signal</keyword>
<feature type="signal peptide" evidence="1">
    <location>
        <begin position="1"/>
        <end position="29"/>
    </location>
</feature>
<dbReference type="AlphaFoldDB" id="A0A372JRN1"/>
<feature type="chain" id="PRO_5016893728" evidence="1">
    <location>
        <begin position="30"/>
        <end position="199"/>
    </location>
</feature>
<name>A0A372JRN1_9ACTN</name>
<accession>A0A372JRN1</accession>
<protein>
    <submittedName>
        <fullName evidence="2">Uncharacterized protein</fullName>
    </submittedName>
</protein>
<evidence type="ECO:0000256" key="1">
    <source>
        <dbReference type="SAM" id="SignalP"/>
    </source>
</evidence>
<keyword evidence="3" id="KW-1185">Reference proteome</keyword>
<gene>
    <name evidence="2" type="ORF">DZF91_05195</name>
</gene>
<reference evidence="2 3" key="1">
    <citation type="submission" date="2018-08" db="EMBL/GenBank/DDBJ databases">
        <title>Actinomadura jelena sp. nov., a novel Actinomycete isolated from soil in Chad.</title>
        <authorList>
            <person name="Shi L."/>
        </authorList>
    </citation>
    <scope>NUCLEOTIDE SEQUENCE [LARGE SCALE GENOMIC DNA]</scope>
    <source>
        <strain evidence="2 3">NEAU-G17</strain>
    </source>
</reference>
<evidence type="ECO:0000313" key="2">
    <source>
        <dbReference type="EMBL" id="RFU42695.1"/>
    </source>
</evidence>
<organism evidence="2 3">
    <name type="scientific">Actinomadura logoneensis</name>
    <dbReference type="NCBI Taxonomy" id="2293572"/>
    <lineage>
        <taxon>Bacteria</taxon>
        <taxon>Bacillati</taxon>
        <taxon>Actinomycetota</taxon>
        <taxon>Actinomycetes</taxon>
        <taxon>Streptosporangiales</taxon>
        <taxon>Thermomonosporaceae</taxon>
        <taxon>Actinomadura</taxon>
    </lineage>
</organism>
<dbReference type="RefSeq" id="WP_117356356.1">
    <property type="nucleotide sequence ID" value="NZ_QURH01000104.1"/>
</dbReference>
<proteinExistence type="predicted"/>